<evidence type="ECO:0000256" key="4">
    <source>
        <dbReference type="SAM" id="SignalP"/>
    </source>
</evidence>
<dbReference type="EMBL" id="QDDR01000015">
    <property type="protein sequence ID" value="PVE45422.1"/>
    <property type="molecule type" value="Genomic_DNA"/>
</dbReference>
<feature type="chain" id="PRO_5015476416" evidence="4">
    <location>
        <begin position="25"/>
        <end position="320"/>
    </location>
</feature>
<comment type="subcellular location">
    <subcellularLocation>
        <location evidence="1">Cell envelope</location>
    </subcellularLocation>
</comment>
<organism evidence="6 7">
    <name type="scientific">Pararhodobacter aggregans</name>
    <dbReference type="NCBI Taxonomy" id="404875"/>
    <lineage>
        <taxon>Bacteria</taxon>
        <taxon>Pseudomonadati</taxon>
        <taxon>Pseudomonadota</taxon>
        <taxon>Alphaproteobacteria</taxon>
        <taxon>Rhodobacterales</taxon>
        <taxon>Paracoccaceae</taxon>
        <taxon>Pararhodobacter</taxon>
    </lineage>
</organism>
<keyword evidence="2 3" id="KW-0175">Coiled coil</keyword>
<dbReference type="Gene3D" id="2.40.50.100">
    <property type="match status" value="1"/>
</dbReference>
<evidence type="ECO:0000259" key="5">
    <source>
        <dbReference type="Pfam" id="PF25881"/>
    </source>
</evidence>
<dbReference type="Pfam" id="PF25881">
    <property type="entry name" value="HH_YBHG"/>
    <property type="match status" value="1"/>
</dbReference>
<dbReference type="Gene3D" id="1.10.287.470">
    <property type="entry name" value="Helix hairpin bin"/>
    <property type="match status" value="2"/>
</dbReference>
<dbReference type="PANTHER" id="PTHR32347">
    <property type="entry name" value="EFFLUX SYSTEM COMPONENT YKNX-RELATED"/>
    <property type="match status" value="1"/>
</dbReference>
<reference evidence="6 7" key="1">
    <citation type="journal article" date="2011" name="Syst. Appl. Microbiol.">
        <title>Defluviimonas denitrificans gen. nov., sp. nov., and Pararhodobacter aggregans gen. nov., sp. nov., non-phototrophic Rhodobacteraceae from the biofilter of a marine aquaculture.</title>
        <authorList>
            <person name="Foesel B.U."/>
            <person name="Drake H.L."/>
            <person name="Schramm A."/>
        </authorList>
    </citation>
    <scope>NUCLEOTIDE SEQUENCE [LARGE SCALE GENOMIC DNA]</scope>
    <source>
        <strain evidence="6 7">D1-19</strain>
    </source>
</reference>
<comment type="caution">
    <text evidence="6">The sequence shown here is derived from an EMBL/GenBank/DDBJ whole genome shotgun (WGS) entry which is preliminary data.</text>
</comment>
<feature type="domain" description="YbhG-like alpha-helical hairpin" evidence="5">
    <location>
        <begin position="63"/>
        <end position="187"/>
    </location>
</feature>
<dbReference type="OrthoDB" id="9809385at2"/>
<proteinExistence type="predicted"/>
<feature type="coiled-coil region" evidence="3">
    <location>
        <begin position="65"/>
        <end position="156"/>
    </location>
</feature>
<name>A0A2T7UL43_9RHOB</name>
<sequence>MSFLCSLPLAATLFQLCAPPPPFATGYVEGIYTLVAPVQTAQVAEVLVARGDRVAAGAVLATMESRDAEIALAEAGANLARAEAALTDLLQGARPEEIRVIEANLTSARAQRDEAQRRRERFTELADRGVATDAQLEDAVTALEVAEAAVAQAEAQLAVARLPARPQAIAQAEASLGAAGAARDRAQWALDQRVLSLPMPVSVVDVIRQPGEIAGPSAPVLSVLGEGAVKLRLYVPEARVSGIRVGDALAVHCDGCAEGLRARITYISDQPEFTPPVIYSLENRQTLVYLIEAAPEDGTRLNPGQIVDVALPGAGPDAAE</sequence>
<evidence type="ECO:0000256" key="1">
    <source>
        <dbReference type="ARBA" id="ARBA00004196"/>
    </source>
</evidence>
<evidence type="ECO:0000313" key="6">
    <source>
        <dbReference type="EMBL" id="PVE45422.1"/>
    </source>
</evidence>
<dbReference type="Proteomes" id="UP000244810">
    <property type="component" value="Unassembled WGS sequence"/>
</dbReference>
<accession>A0A2T7UL43</accession>
<evidence type="ECO:0000256" key="2">
    <source>
        <dbReference type="ARBA" id="ARBA00023054"/>
    </source>
</evidence>
<dbReference type="InterPro" id="IPR059052">
    <property type="entry name" value="HH_YbhG-like"/>
</dbReference>
<dbReference type="GO" id="GO:0030313">
    <property type="term" value="C:cell envelope"/>
    <property type="evidence" value="ECO:0007669"/>
    <property type="project" value="UniProtKB-SubCell"/>
</dbReference>
<keyword evidence="4" id="KW-0732">Signal</keyword>
<dbReference type="InterPro" id="IPR050465">
    <property type="entry name" value="UPF0194_transport"/>
</dbReference>
<evidence type="ECO:0000313" key="7">
    <source>
        <dbReference type="Proteomes" id="UP000244810"/>
    </source>
</evidence>
<protein>
    <submittedName>
        <fullName evidence="6">HlyD family secretion protein</fullName>
    </submittedName>
</protein>
<dbReference type="SUPFAM" id="SSF111369">
    <property type="entry name" value="HlyD-like secretion proteins"/>
    <property type="match status" value="1"/>
</dbReference>
<feature type="signal peptide" evidence="4">
    <location>
        <begin position="1"/>
        <end position="24"/>
    </location>
</feature>
<dbReference type="PANTHER" id="PTHR32347:SF23">
    <property type="entry name" value="BLL5650 PROTEIN"/>
    <property type="match status" value="1"/>
</dbReference>
<dbReference type="RefSeq" id="WP_107750118.1">
    <property type="nucleotide sequence ID" value="NZ_QBKF01000001.1"/>
</dbReference>
<dbReference type="AlphaFoldDB" id="A0A2T7UL43"/>
<gene>
    <name evidence="6" type="ORF">DDE23_21775</name>
</gene>
<evidence type="ECO:0000256" key="3">
    <source>
        <dbReference type="SAM" id="Coils"/>
    </source>
</evidence>
<keyword evidence="7" id="KW-1185">Reference proteome</keyword>